<keyword evidence="2 4" id="KW-0238">DNA-binding</keyword>
<dbReference type="NCBIfam" id="NF041196">
    <property type="entry name" value="ScbR_bind_reg"/>
    <property type="match status" value="1"/>
</dbReference>
<name>A0A9X1TLE6_STRM4</name>
<organism evidence="6 7">
    <name type="scientific">Streptomyces muensis</name>
    <dbReference type="NCBI Taxonomy" id="1077944"/>
    <lineage>
        <taxon>Bacteria</taxon>
        <taxon>Bacillati</taxon>
        <taxon>Actinomycetota</taxon>
        <taxon>Actinomycetes</taxon>
        <taxon>Kitasatosporales</taxon>
        <taxon>Streptomycetaceae</taxon>
        <taxon>Streptomyces</taxon>
    </lineage>
</organism>
<dbReference type="SUPFAM" id="SSF48498">
    <property type="entry name" value="Tetracyclin repressor-like, C-terminal domain"/>
    <property type="match status" value="1"/>
</dbReference>
<dbReference type="SUPFAM" id="SSF46689">
    <property type="entry name" value="Homeodomain-like"/>
    <property type="match status" value="1"/>
</dbReference>
<dbReference type="PROSITE" id="PS01081">
    <property type="entry name" value="HTH_TETR_1"/>
    <property type="match status" value="1"/>
</dbReference>
<accession>A0A9X1TLE6</accession>
<evidence type="ECO:0000256" key="3">
    <source>
        <dbReference type="ARBA" id="ARBA00023163"/>
    </source>
</evidence>
<feature type="domain" description="HTH tetR-type" evidence="5">
    <location>
        <begin position="8"/>
        <end position="68"/>
    </location>
</feature>
<evidence type="ECO:0000256" key="2">
    <source>
        <dbReference type="ARBA" id="ARBA00023125"/>
    </source>
</evidence>
<dbReference type="InterPro" id="IPR047923">
    <property type="entry name" value="ArpA-like"/>
</dbReference>
<dbReference type="RefSeq" id="WP_234762864.1">
    <property type="nucleotide sequence ID" value="NZ_JAKEIP010000041.1"/>
</dbReference>
<dbReference type="GO" id="GO:0003677">
    <property type="term" value="F:DNA binding"/>
    <property type="evidence" value="ECO:0007669"/>
    <property type="project" value="UniProtKB-UniRule"/>
</dbReference>
<feature type="DNA-binding region" description="H-T-H motif" evidence="4">
    <location>
        <begin position="31"/>
        <end position="50"/>
    </location>
</feature>
<evidence type="ECO:0000313" key="6">
    <source>
        <dbReference type="EMBL" id="MCF1594609.1"/>
    </source>
</evidence>
<keyword evidence="1" id="KW-0805">Transcription regulation</keyword>
<evidence type="ECO:0000313" key="7">
    <source>
        <dbReference type="Proteomes" id="UP001139384"/>
    </source>
</evidence>
<dbReference type="PANTHER" id="PTHR47506:SF1">
    <property type="entry name" value="HTH-TYPE TRANSCRIPTIONAL REGULATOR YJDC"/>
    <property type="match status" value="1"/>
</dbReference>
<reference evidence="6" key="1">
    <citation type="submission" date="2022-01" db="EMBL/GenBank/DDBJ databases">
        <title>Draft Genome Sequences of Seven Type Strains of the Genus Streptomyces.</title>
        <authorList>
            <person name="Aziz S."/>
            <person name="Coretto E."/>
            <person name="Chronakova A."/>
            <person name="Sproer C."/>
            <person name="Huber K."/>
            <person name="Nouioui I."/>
            <person name="Gross H."/>
        </authorList>
    </citation>
    <scope>NUCLEOTIDE SEQUENCE</scope>
    <source>
        <strain evidence="6">DSM 103493</strain>
    </source>
</reference>
<dbReference type="AlphaFoldDB" id="A0A9X1TLE6"/>
<sequence>MARQERAIRTRRAILEGAARMFNELGYEASTIGMLIERVQLTRGGLYFHFTSKEQLARAVLDEAVTREGVVPQALKMQEWVDLALLLAYRVPREPVLSASIQLSVDPKARSLFGTRWPDWMAVSTQLLTEAKERGELHFHIEPAQVARLVVGAWTGVQLVTVTLPEGNLSEEVSALFALLLPSIVPPEVLAKLDTSPYRAEHLLAAARSADAPPVPVAPS</sequence>
<dbReference type="Proteomes" id="UP001139384">
    <property type="component" value="Unassembled WGS sequence"/>
</dbReference>
<evidence type="ECO:0000256" key="1">
    <source>
        <dbReference type="ARBA" id="ARBA00023015"/>
    </source>
</evidence>
<evidence type="ECO:0000259" key="5">
    <source>
        <dbReference type="PROSITE" id="PS50977"/>
    </source>
</evidence>
<dbReference type="InterPro" id="IPR001647">
    <property type="entry name" value="HTH_TetR"/>
</dbReference>
<keyword evidence="7" id="KW-1185">Reference proteome</keyword>
<dbReference type="PRINTS" id="PR00455">
    <property type="entry name" value="HTHTETR"/>
</dbReference>
<dbReference type="PROSITE" id="PS50977">
    <property type="entry name" value="HTH_TETR_2"/>
    <property type="match status" value="1"/>
</dbReference>
<dbReference type="EMBL" id="JAKEIP010000041">
    <property type="protein sequence ID" value="MCF1594609.1"/>
    <property type="molecule type" value="Genomic_DNA"/>
</dbReference>
<dbReference type="Gene3D" id="1.10.357.10">
    <property type="entry name" value="Tetracycline Repressor, domain 2"/>
    <property type="match status" value="1"/>
</dbReference>
<proteinExistence type="predicted"/>
<dbReference type="InterPro" id="IPR023772">
    <property type="entry name" value="DNA-bd_HTH_TetR-type_CS"/>
</dbReference>
<protein>
    <submittedName>
        <fullName evidence="6">TetR/AcrR family transcriptional regulator</fullName>
    </submittedName>
</protein>
<dbReference type="PANTHER" id="PTHR47506">
    <property type="entry name" value="TRANSCRIPTIONAL REGULATORY PROTEIN"/>
    <property type="match status" value="1"/>
</dbReference>
<dbReference type="InterPro" id="IPR009057">
    <property type="entry name" value="Homeodomain-like_sf"/>
</dbReference>
<dbReference type="InterPro" id="IPR036271">
    <property type="entry name" value="Tet_transcr_reg_TetR-rel_C_sf"/>
</dbReference>
<comment type="caution">
    <text evidence="6">The sequence shown here is derived from an EMBL/GenBank/DDBJ whole genome shotgun (WGS) entry which is preliminary data.</text>
</comment>
<dbReference type="Pfam" id="PF00440">
    <property type="entry name" value="TetR_N"/>
    <property type="match status" value="1"/>
</dbReference>
<evidence type="ECO:0000256" key="4">
    <source>
        <dbReference type="PROSITE-ProRule" id="PRU00335"/>
    </source>
</evidence>
<keyword evidence="3" id="KW-0804">Transcription</keyword>
<gene>
    <name evidence="6" type="ORF">L0P92_13680</name>
</gene>